<keyword evidence="1 5" id="KW-0808">Transferase</keyword>
<dbReference type="PANTHER" id="PTHR10953">
    <property type="entry name" value="UBIQUITIN-ACTIVATING ENZYME E1"/>
    <property type="match status" value="1"/>
</dbReference>
<dbReference type="AlphaFoldDB" id="A0A538SG52"/>
<dbReference type="GO" id="GO:0004792">
    <property type="term" value="F:thiosulfate-cyanide sulfurtransferase activity"/>
    <property type="evidence" value="ECO:0007669"/>
    <property type="project" value="TreeGrafter"/>
</dbReference>
<dbReference type="PROSITE" id="PS50206">
    <property type="entry name" value="RHODANESE_3"/>
    <property type="match status" value="1"/>
</dbReference>
<dbReference type="InterPro" id="IPR016155">
    <property type="entry name" value="Mopterin_synth/thiamin_S_b"/>
</dbReference>
<dbReference type="Pfam" id="PF00899">
    <property type="entry name" value="ThiF"/>
    <property type="match status" value="1"/>
</dbReference>
<dbReference type="EMBL" id="VBOR01000036">
    <property type="protein sequence ID" value="TMQ50354.1"/>
    <property type="molecule type" value="Genomic_DNA"/>
</dbReference>
<dbReference type="FunFam" id="3.40.50.720:FF:000033">
    <property type="entry name" value="Adenylyltransferase and sulfurtransferase MOCS3"/>
    <property type="match status" value="1"/>
</dbReference>
<dbReference type="GO" id="GO:0016779">
    <property type="term" value="F:nucleotidyltransferase activity"/>
    <property type="evidence" value="ECO:0007669"/>
    <property type="project" value="UniProtKB-KW"/>
</dbReference>
<evidence type="ECO:0000259" key="4">
    <source>
        <dbReference type="PROSITE" id="PS50206"/>
    </source>
</evidence>
<name>A0A538SG52_UNCEI</name>
<dbReference type="Pfam" id="PF02597">
    <property type="entry name" value="ThiS"/>
    <property type="match status" value="1"/>
</dbReference>
<dbReference type="Proteomes" id="UP000316292">
    <property type="component" value="Unassembled WGS sequence"/>
</dbReference>
<dbReference type="CDD" id="cd17074">
    <property type="entry name" value="Ubl_CysO_like"/>
    <property type="match status" value="1"/>
</dbReference>
<dbReference type="CDD" id="cd00757">
    <property type="entry name" value="ThiF_MoeB_HesA_family"/>
    <property type="match status" value="1"/>
</dbReference>
<dbReference type="InterPro" id="IPR012675">
    <property type="entry name" value="Beta-grasp_dom_sf"/>
</dbReference>
<dbReference type="Gene3D" id="3.10.20.30">
    <property type="match status" value="1"/>
</dbReference>
<dbReference type="PANTHER" id="PTHR10953:SF102">
    <property type="entry name" value="ADENYLYLTRANSFERASE AND SULFURTRANSFERASE MOCS3"/>
    <property type="match status" value="1"/>
</dbReference>
<evidence type="ECO:0000256" key="2">
    <source>
        <dbReference type="ARBA" id="ARBA00022741"/>
    </source>
</evidence>
<sequence length="489" mass="53118">MHVKILIPTPLRSFVGGAREVEVEARTVGDALQSLIERHAQLKKHLYGEDGKLRSFVNVYVNDEDVRYLKQADTPLGERDVLSIVPSVAGGIEPAVPKTAPPAPPTSASPLPLSAEEIRRYSRHLIMPEVGMKGQVKLKNASVLLIGAGGLGSPLALYLAAAGVGRIGIVDFDVVDESNLQRQLLHGTSDVGRPKLESARARLREVNPLIRIETHEARLTSENALELFRAYDIVADGTDNFPTRYLVNDACVLTGKPNVYGSIFRFEGQASVFATVEGPCYRCLYPEPPPAGLVPSCAEGGVLGVLPGIVGSIQACEVLKLILGEGTPLVGRLLLFDALAMNFRTLKLRRDPSCPVCGPNATIRKLIDYEAFCGIEAEIGPGTGEFELTPSELKKKIDRGEDLVLLDVREPQEWDISRIENARLIPLGRLPYALGELSTADEIVAFCRSGVRSRKALQLLREAGFRKVHNLSGGINAWAEKVDASVPRY</sequence>
<dbReference type="GO" id="GO:0008641">
    <property type="term" value="F:ubiquitin-like modifier activating enzyme activity"/>
    <property type="evidence" value="ECO:0007669"/>
    <property type="project" value="InterPro"/>
</dbReference>
<dbReference type="SUPFAM" id="SSF54285">
    <property type="entry name" value="MoaD/ThiS"/>
    <property type="match status" value="1"/>
</dbReference>
<dbReference type="GO" id="GO:0005829">
    <property type="term" value="C:cytosol"/>
    <property type="evidence" value="ECO:0007669"/>
    <property type="project" value="TreeGrafter"/>
</dbReference>
<dbReference type="InterPro" id="IPR000594">
    <property type="entry name" value="ThiF_NAD_FAD-bd"/>
</dbReference>
<comment type="caution">
    <text evidence="5">The sequence shown here is derived from an EMBL/GenBank/DDBJ whole genome shotgun (WGS) entry which is preliminary data.</text>
</comment>
<dbReference type="InterPro" id="IPR036873">
    <property type="entry name" value="Rhodanese-like_dom_sf"/>
</dbReference>
<gene>
    <name evidence="5" type="primary">moeB</name>
    <name evidence="5" type="ORF">E6K71_02900</name>
</gene>
<keyword evidence="5" id="KW-0548">Nucleotidyltransferase</keyword>
<evidence type="ECO:0000313" key="6">
    <source>
        <dbReference type="Proteomes" id="UP000316292"/>
    </source>
</evidence>
<dbReference type="SUPFAM" id="SSF69572">
    <property type="entry name" value="Activating enzymes of the ubiquitin-like proteins"/>
    <property type="match status" value="1"/>
</dbReference>
<evidence type="ECO:0000256" key="1">
    <source>
        <dbReference type="ARBA" id="ARBA00022679"/>
    </source>
</evidence>
<keyword evidence="2" id="KW-0547">Nucleotide-binding</keyword>
<dbReference type="CDD" id="cd00158">
    <property type="entry name" value="RHOD"/>
    <property type="match status" value="1"/>
</dbReference>
<dbReference type="SMART" id="SM00450">
    <property type="entry name" value="RHOD"/>
    <property type="match status" value="1"/>
</dbReference>
<dbReference type="GO" id="GO:0005524">
    <property type="term" value="F:ATP binding"/>
    <property type="evidence" value="ECO:0007669"/>
    <property type="project" value="UniProtKB-KW"/>
</dbReference>
<dbReference type="NCBIfam" id="NF004281">
    <property type="entry name" value="PRK05690.1"/>
    <property type="match status" value="1"/>
</dbReference>
<dbReference type="GO" id="GO:0008146">
    <property type="term" value="F:sulfotransferase activity"/>
    <property type="evidence" value="ECO:0007669"/>
    <property type="project" value="TreeGrafter"/>
</dbReference>
<dbReference type="Pfam" id="PF00581">
    <property type="entry name" value="Rhodanese"/>
    <property type="match status" value="1"/>
</dbReference>
<feature type="domain" description="Rhodanese" evidence="4">
    <location>
        <begin position="399"/>
        <end position="487"/>
    </location>
</feature>
<dbReference type="InterPro" id="IPR001763">
    <property type="entry name" value="Rhodanese-like_dom"/>
</dbReference>
<dbReference type="InterPro" id="IPR045886">
    <property type="entry name" value="ThiF/MoeB/HesA"/>
</dbReference>
<accession>A0A538SG52</accession>
<dbReference type="InterPro" id="IPR003749">
    <property type="entry name" value="ThiS/MoaD-like"/>
</dbReference>
<evidence type="ECO:0000256" key="3">
    <source>
        <dbReference type="ARBA" id="ARBA00022840"/>
    </source>
</evidence>
<protein>
    <submittedName>
        <fullName evidence="5">Molybdopterin-synthase adenylyltransferase MoeB</fullName>
    </submittedName>
</protein>
<proteinExistence type="predicted"/>
<reference evidence="5 6" key="1">
    <citation type="journal article" date="2019" name="Nat. Microbiol.">
        <title>Mediterranean grassland soil C-N compound turnover is dependent on rainfall and depth, and is mediated by genomically divergent microorganisms.</title>
        <authorList>
            <person name="Diamond S."/>
            <person name="Andeer P.F."/>
            <person name="Li Z."/>
            <person name="Crits-Christoph A."/>
            <person name="Burstein D."/>
            <person name="Anantharaman K."/>
            <person name="Lane K.R."/>
            <person name="Thomas B.C."/>
            <person name="Pan C."/>
            <person name="Northen T.R."/>
            <person name="Banfield J.F."/>
        </authorList>
    </citation>
    <scope>NUCLEOTIDE SEQUENCE [LARGE SCALE GENOMIC DNA]</scope>
    <source>
        <strain evidence="5">WS_1</strain>
    </source>
</reference>
<dbReference type="Gene3D" id="3.40.250.10">
    <property type="entry name" value="Rhodanese-like domain"/>
    <property type="match status" value="1"/>
</dbReference>
<dbReference type="InterPro" id="IPR035985">
    <property type="entry name" value="Ubiquitin-activating_enz"/>
</dbReference>
<evidence type="ECO:0000313" key="5">
    <source>
        <dbReference type="EMBL" id="TMQ50354.1"/>
    </source>
</evidence>
<organism evidence="5 6">
    <name type="scientific">Eiseniibacteriota bacterium</name>
    <dbReference type="NCBI Taxonomy" id="2212470"/>
    <lineage>
        <taxon>Bacteria</taxon>
        <taxon>Candidatus Eiseniibacteriota</taxon>
    </lineage>
</organism>
<dbReference type="Gene3D" id="3.40.50.720">
    <property type="entry name" value="NAD(P)-binding Rossmann-like Domain"/>
    <property type="match status" value="1"/>
</dbReference>
<keyword evidence="3" id="KW-0067">ATP-binding</keyword>